<evidence type="ECO:0000313" key="3">
    <source>
        <dbReference type="EMBL" id="ABW31147.1"/>
    </source>
</evidence>
<gene>
    <name evidence="3" type="ordered locus">AM1_6215</name>
</gene>
<dbReference type="SUPFAM" id="SSF47413">
    <property type="entry name" value="lambda repressor-like DNA-binding domains"/>
    <property type="match status" value="1"/>
</dbReference>
<dbReference type="PROSITE" id="PS50943">
    <property type="entry name" value="HTH_CROC1"/>
    <property type="match status" value="1"/>
</dbReference>
<dbReference type="InterPro" id="IPR001387">
    <property type="entry name" value="Cro/C1-type_HTH"/>
</dbReference>
<dbReference type="OrthoDB" id="9813152at2"/>
<dbReference type="GO" id="GO:0003677">
    <property type="term" value="F:DNA binding"/>
    <property type="evidence" value="ECO:0007669"/>
    <property type="project" value="InterPro"/>
</dbReference>
<dbReference type="Proteomes" id="UP000000268">
    <property type="component" value="Chromosome"/>
</dbReference>
<dbReference type="KEGG" id="amr:AM1_6215"/>
<dbReference type="eggNOG" id="COG1813">
    <property type="taxonomic scope" value="Bacteria"/>
</dbReference>
<dbReference type="HOGENOM" id="CLU_066192_18_0_3"/>
<accession>B0C630</accession>
<dbReference type="CDD" id="cd00093">
    <property type="entry name" value="HTH_XRE"/>
    <property type="match status" value="1"/>
</dbReference>
<feature type="domain" description="HTH cro/C1-type" evidence="2">
    <location>
        <begin position="33"/>
        <end position="91"/>
    </location>
</feature>
<organism evidence="3 4">
    <name type="scientific">Acaryochloris marina (strain MBIC 11017)</name>
    <dbReference type="NCBI Taxonomy" id="329726"/>
    <lineage>
        <taxon>Bacteria</taxon>
        <taxon>Bacillati</taxon>
        <taxon>Cyanobacteriota</taxon>
        <taxon>Cyanophyceae</taxon>
        <taxon>Acaryochloridales</taxon>
        <taxon>Acaryochloridaceae</taxon>
        <taxon>Acaryochloris</taxon>
    </lineage>
</organism>
<evidence type="ECO:0000259" key="2">
    <source>
        <dbReference type="PROSITE" id="PS50943"/>
    </source>
</evidence>
<evidence type="ECO:0000313" key="4">
    <source>
        <dbReference type="Proteomes" id="UP000000268"/>
    </source>
</evidence>
<reference evidence="3 4" key="1">
    <citation type="journal article" date="2008" name="Proc. Natl. Acad. Sci. U.S.A.">
        <title>Niche adaptation and genome expansion in the chlorophyll d-producing cyanobacterium Acaryochloris marina.</title>
        <authorList>
            <person name="Swingley W.D."/>
            <person name="Chen M."/>
            <person name="Cheung P.C."/>
            <person name="Conrad A.L."/>
            <person name="Dejesa L.C."/>
            <person name="Hao J."/>
            <person name="Honchak B.M."/>
            <person name="Karbach L.E."/>
            <person name="Kurdoglu A."/>
            <person name="Lahiri S."/>
            <person name="Mastrian S.D."/>
            <person name="Miyashita H."/>
            <person name="Page L."/>
            <person name="Ramakrishna P."/>
            <person name="Satoh S."/>
            <person name="Sattley W.M."/>
            <person name="Shimada Y."/>
            <person name="Taylor H.L."/>
            <person name="Tomo T."/>
            <person name="Tsuchiya T."/>
            <person name="Wang Z.T."/>
            <person name="Raymond J."/>
            <person name="Mimuro M."/>
            <person name="Blankenship R.E."/>
            <person name="Touchman J.W."/>
        </authorList>
    </citation>
    <scope>NUCLEOTIDE SEQUENCE [LARGE SCALE GENOMIC DNA]</scope>
    <source>
        <strain evidence="4">MBIC 11017</strain>
    </source>
</reference>
<dbReference type="Gene3D" id="1.10.260.40">
    <property type="entry name" value="lambda repressor-like DNA-binding domains"/>
    <property type="match status" value="1"/>
</dbReference>
<dbReference type="SMART" id="SM00530">
    <property type="entry name" value="HTH_XRE"/>
    <property type="match status" value="1"/>
</dbReference>
<dbReference type="RefSeq" id="WP_012166334.1">
    <property type="nucleotide sequence ID" value="NC_009925.1"/>
</dbReference>
<proteinExistence type="predicted"/>
<protein>
    <submittedName>
        <fullName evidence="3">Helix-turn-helix domain protein</fullName>
    </submittedName>
</protein>
<feature type="coiled-coil region" evidence="1">
    <location>
        <begin position="6"/>
        <end position="40"/>
    </location>
</feature>
<dbReference type="STRING" id="329726.AM1_6215"/>
<dbReference type="EMBL" id="CP000828">
    <property type="protein sequence ID" value="ABW31147.1"/>
    <property type="molecule type" value="Genomic_DNA"/>
</dbReference>
<name>B0C630_ACAM1</name>
<dbReference type="InterPro" id="IPR010982">
    <property type="entry name" value="Lambda_DNA-bd_dom_sf"/>
</dbReference>
<evidence type="ECO:0000256" key="1">
    <source>
        <dbReference type="SAM" id="Coils"/>
    </source>
</evidence>
<dbReference type="Pfam" id="PF01381">
    <property type="entry name" value="HTH_3"/>
    <property type="match status" value="1"/>
</dbReference>
<sequence length="96" mass="10587">MTHEDLKAKALNNPEVAEEYEKLEEEFSLLRQMLAARQNAGLTQADIAEKMGTKATAVTRLESSLSSGKHSPSLSTLRKYAKAVGCRLEVKLVPEQ</sequence>
<keyword evidence="1" id="KW-0175">Coiled coil</keyword>
<keyword evidence="4" id="KW-1185">Reference proteome</keyword>
<dbReference type="AlphaFoldDB" id="B0C630"/>